<feature type="transmembrane region" description="Helical" evidence="6">
    <location>
        <begin position="305"/>
        <end position="322"/>
    </location>
</feature>
<dbReference type="GO" id="GO:0015211">
    <property type="term" value="F:purine nucleoside transmembrane transporter activity"/>
    <property type="evidence" value="ECO:0007669"/>
    <property type="project" value="UniProtKB-UniRule"/>
</dbReference>
<feature type="transmembrane region" description="Helical" evidence="6">
    <location>
        <begin position="41"/>
        <end position="61"/>
    </location>
</feature>
<reference evidence="8 9" key="1">
    <citation type="submission" date="2019-01" db="EMBL/GenBank/DDBJ databases">
        <title>Sequencing of cultivated peanut Arachis hypogaea provides insights into genome evolution and oil improvement.</title>
        <authorList>
            <person name="Chen X."/>
        </authorList>
    </citation>
    <scope>NUCLEOTIDE SEQUENCE [LARGE SCALE GENOMIC DNA]</scope>
    <source>
        <strain evidence="9">cv. Fuhuasheng</strain>
        <tissue evidence="8">Leaves</tissue>
    </source>
</reference>
<gene>
    <name evidence="8" type="ORF">Ahy_B04g071491</name>
</gene>
<dbReference type="Proteomes" id="UP000289738">
    <property type="component" value="Chromosome B04"/>
</dbReference>
<dbReference type="AlphaFoldDB" id="A0A444ZKT4"/>
<comment type="caution">
    <text evidence="6">Lacks conserved residue(s) required for the propagation of feature annotation.</text>
</comment>
<evidence type="ECO:0000256" key="6">
    <source>
        <dbReference type="RuleBase" id="RU368015"/>
    </source>
</evidence>
<dbReference type="GO" id="GO:0016020">
    <property type="term" value="C:membrane"/>
    <property type="evidence" value="ECO:0007669"/>
    <property type="project" value="UniProtKB-SubCell"/>
</dbReference>
<feature type="coiled-coil region" evidence="7">
    <location>
        <begin position="110"/>
        <end position="142"/>
    </location>
</feature>
<dbReference type="PANTHER" id="PTHR31376:SF3">
    <property type="entry name" value="PURINE PERMEASE 4-RELATED"/>
    <property type="match status" value="1"/>
</dbReference>
<evidence type="ECO:0000256" key="1">
    <source>
        <dbReference type="ARBA" id="ARBA00006213"/>
    </source>
</evidence>
<comment type="similarity">
    <text evidence="1 6">Belongs to the purine permeases (TC 2.A.7.14) family.</text>
</comment>
<keyword evidence="9" id="KW-1185">Reference proteome</keyword>
<dbReference type="GO" id="GO:0005345">
    <property type="term" value="F:purine nucleobase transmembrane transporter activity"/>
    <property type="evidence" value="ECO:0007669"/>
    <property type="project" value="UniProtKB-UniRule"/>
</dbReference>
<accession>A0A444ZKT4</accession>
<proteinExistence type="inferred from homology"/>
<evidence type="ECO:0000256" key="7">
    <source>
        <dbReference type="SAM" id="Coils"/>
    </source>
</evidence>
<feature type="transmembrane region" description="Helical" evidence="6">
    <location>
        <begin position="7"/>
        <end position="26"/>
    </location>
</feature>
<keyword evidence="2 6" id="KW-0813">Transport</keyword>
<organism evidence="8 9">
    <name type="scientific">Arachis hypogaea</name>
    <name type="common">Peanut</name>
    <dbReference type="NCBI Taxonomy" id="3818"/>
    <lineage>
        <taxon>Eukaryota</taxon>
        <taxon>Viridiplantae</taxon>
        <taxon>Streptophyta</taxon>
        <taxon>Embryophyta</taxon>
        <taxon>Tracheophyta</taxon>
        <taxon>Spermatophyta</taxon>
        <taxon>Magnoliopsida</taxon>
        <taxon>eudicotyledons</taxon>
        <taxon>Gunneridae</taxon>
        <taxon>Pentapetalae</taxon>
        <taxon>rosids</taxon>
        <taxon>fabids</taxon>
        <taxon>Fabales</taxon>
        <taxon>Fabaceae</taxon>
        <taxon>Papilionoideae</taxon>
        <taxon>50 kb inversion clade</taxon>
        <taxon>dalbergioids sensu lato</taxon>
        <taxon>Dalbergieae</taxon>
        <taxon>Pterocarpus clade</taxon>
        <taxon>Arachis</taxon>
    </lineage>
</organism>
<dbReference type="InterPro" id="IPR030182">
    <property type="entry name" value="PUP_plant"/>
</dbReference>
<dbReference type="STRING" id="3818.A0A444ZKT4"/>
<comment type="caution">
    <text evidence="8">The sequence shown here is derived from an EMBL/GenBank/DDBJ whole genome shotgun (WGS) entry which is preliminary data.</text>
</comment>
<evidence type="ECO:0000256" key="2">
    <source>
        <dbReference type="ARBA" id="ARBA00022448"/>
    </source>
</evidence>
<keyword evidence="4 6" id="KW-1133">Transmembrane helix</keyword>
<sequence length="339" mass="38882">MGKQKITFWNLIIVILITLSYILLALNSSRERPKSLTKREYFIGFFCTISGGLLYALYLAVVEKINKKVDCYEMVMEMQLVMEVTATALATVGMNTTSQEPVVPTNKNDEINIEEEDKNYEINIEEEEAESSEMDNKERQEELHATDQKFTKNKRYMLVLSYFLLVVVSTSSLLLSSQLGFNLVLSVIMGKKKITFWNLTTVIFITLSYILLALNSSRERPKNLTEREYFIGFFCTISGCLLYALYLAVVENINKKVDCYEMVMEMQMVMEVTATALDTVGMVFLDGFWDLKKEAKLVFDKEERIYWVLIGATTGSFLANVSKFEFLDLHNSSLREGVT</sequence>
<evidence type="ECO:0000313" key="9">
    <source>
        <dbReference type="Proteomes" id="UP000289738"/>
    </source>
</evidence>
<name>A0A444ZKT4_ARAHY</name>
<feature type="transmembrane region" description="Helical" evidence="6">
    <location>
        <begin position="156"/>
        <end position="176"/>
    </location>
</feature>
<comment type="subcellular location">
    <subcellularLocation>
        <location evidence="6">Membrane</location>
        <topology evidence="6">Multi-pass membrane protein</topology>
    </subcellularLocation>
</comment>
<keyword evidence="7" id="KW-0175">Coiled coil</keyword>
<feature type="transmembrane region" description="Helical" evidence="6">
    <location>
        <begin position="229"/>
        <end position="248"/>
    </location>
</feature>
<protein>
    <recommendedName>
        <fullName evidence="6">Probable purine permease</fullName>
    </recommendedName>
</protein>
<feature type="transmembrane region" description="Helical" evidence="6">
    <location>
        <begin position="268"/>
        <end position="285"/>
    </location>
</feature>
<feature type="transmembrane region" description="Helical" evidence="6">
    <location>
        <begin position="196"/>
        <end position="217"/>
    </location>
</feature>
<evidence type="ECO:0000256" key="5">
    <source>
        <dbReference type="ARBA" id="ARBA00023136"/>
    </source>
</evidence>
<keyword evidence="3 6" id="KW-0812">Transmembrane</keyword>
<dbReference type="PANTHER" id="PTHR31376">
    <property type="entry name" value="OS09G0467300 PROTEIN-RELATED"/>
    <property type="match status" value="1"/>
</dbReference>
<keyword evidence="5 6" id="KW-0472">Membrane</keyword>
<dbReference type="Pfam" id="PF16913">
    <property type="entry name" value="PUNUT"/>
    <property type="match status" value="2"/>
</dbReference>
<evidence type="ECO:0000256" key="3">
    <source>
        <dbReference type="ARBA" id="ARBA00022692"/>
    </source>
</evidence>
<evidence type="ECO:0000256" key="4">
    <source>
        <dbReference type="ARBA" id="ARBA00022989"/>
    </source>
</evidence>
<dbReference type="EMBL" id="SDMP01000014">
    <property type="protein sequence ID" value="RYR14790.1"/>
    <property type="molecule type" value="Genomic_DNA"/>
</dbReference>
<evidence type="ECO:0000313" key="8">
    <source>
        <dbReference type="EMBL" id="RYR14790.1"/>
    </source>
</evidence>